<evidence type="ECO:0000256" key="9">
    <source>
        <dbReference type="ARBA" id="ARBA00023224"/>
    </source>
</evidence>
<dbReference type="GO" id="GO:0004984">
    <property type="term" value="F:olfactory receptor activity"/>
    <property type="evidence" value="ECO:0007669"/>
    <property type="project" value="InterPro"/>
</dbReference>
<keyword evidence="5" id="KW-0552">Olfaction</keyword>
<feature type="transmembrane region" description="Helical" evidence="10">
    <location>
        <begin position="42"/>
        <end position="60"/>
    </location>
</feature>
<keyword evidence="8" id="KW-0675">Receptor</keyword>
<evidence type="ECO:0000313" key="11">
    <source>
        <dbReference type="EMBL" id="CAH0563374.1"/>
    </source>
</evidence>
<feature type="transmembrane region" description="Helical" evidence="10">
    <location>
        <begin position="207"/>
        <end position="233"/>
    </location>
</feature>
<proteinExistence type="predicted"/>
<evidence type="ECO:0000256" key="4">
    <source>
        <dbReference type="ARBA" id="ARBA00022692"/>
    </source>
</evidence>
<keyword evidence="2" id="KW-1003">Cell membrane</keyword>
<reference evidence="11" key="1">
    <citation type="submission" date="2021-12" db="EMBL/GenBank/DDBJ databases">
        <authorList>
            <person name="King R."/>
        </authorList>
    </citation>
    <scope>NUCLEOTIDE SEQUENCE</scope>
</reference>
<keyword evidence="6 10" id="KW-1133">Transmembrane helix</keyword>
<dbReference type="GO" id="GO:0005886">
    <property type="term" value="C:plasma membrane"/>
    <property type="evidence" value="ECO:0007669"/>
    <property type="project" value="UniProtKB-SubCell"/>
</dbReference>
<keyword evidence="9" id="KW-0807">Transducer</keyword>
<dbReference type="Pfam" id="PF02949">
    <property type="entry name" value="7tm_6"/>
    <property type="match status" value="1"/>
</dbReference>
<comment type="subcellular location">
    <subcellularLocation>
        <location evidence="1">Cell membrane</location>
        <topology evidence="1">Multi-pass membrane protein</topology>
    </subcellularLocation>
</comment>
<dbReference type="GO" id="GO:0005549">
    <property type="term" value="F:odorant binding"/>
    <property type="evidence" value="ECO:0007669"/>
    <property type="project" value="InterPro"/>
</dbReference>
<evidence type="ECO:0000256" key="6">
    <source>
        <dbReference type="ARBA" id="ARBA00022989"/>
    </source>
</evidence>
<feature type="transmembrane region" description="Helical" evidence="10">
    <location>
        <begin position="80"/>
        <end position="110"/>
    </location>
</feature>
<dbReference type="Proteomes" id="UP001154078">
    <property type="component" value="Chromosome 9"/>
</dbReference>
<dbReference type="GO" id="GO:0007165">
    <property type="term" value="P:signal transduction"/>
    <property type="evidence" value="ECO:0007669"/>
    <property type="project" value="UniProtKB-KW"/>
</dbReference>
<keyword evidence="7 10" id="KW-0472">Membrane</keyword>
<dbReference type="PANTHER" id="PTHR21137">
    <property type="entry name" value="ODORANT RECEPTOR"/>
    <property type="match status" value="1"/>
</dbReference>
<sequence length="306" mass="35912">MQKYLRNLYIKINKNGWKITNASPKTYKQITELHTFCKRAIMVNYFFVYMVVISLLPFKPQDPYTTMHSILFFLRNLPPFLFLLLSIVNYSVIFIMAYTIISYAFVLLYFTTFLQIQYMLINDSLEKIGENFRHIKAEQLVDYEPYQRQAYRTICKAVDYHIKLNLVAKDFNESHKNVLVVHLFGCMLSQISLLFILGLFGGLSNPIAITLMLLESAIIALTYLYCGVVFQGFNDSITFALQRCRWESWNVATRRAMAIFMLNSVEQIQINAYIFLVDYNLFIWMIHKITNVYSALLFINPEAIQL</sequence>
<feature type="transmembrane region" description="Helical" evidence="10">
    <location>
        <begin position="179"/>
        <end position="201"/>
    </location>
</feature>
<dbReference type="OrthoDB" id="6728333at2759"/>
<dbReference type="PANTHER" id="PTHR21137:SF35">
    <property type="entry name" value="ODORANT RECEPTOR 19A-RELATED"/>
    <property type="match status" value="1"/>
</dbReference>
<evidence type="ECO:0000256" key="5">
    <source>
        <dbReference type="ARBA" id="ARBA00022725"/>
    </source>
</evidence>
<keyword evidence="3" id="KW-0716">Sensory transduction</keyword>
<name>A0A9P0BGW0_BRAAE</name>
<accession>A0A9P0BGW0</accession>
<protein>
    <recommendedName>
        <fullName evidence="13">Odorant receptor</fullName>
    </recommendedName>
</protein>
<evidence type="ECO:0000256" key="1">
    <source>
        <dbReference type="ARBA" id="ARBA00004651"/>
    </source>
</evidence>
<gene>
    <name evidence="11" type="ORF">MELIAE_LOCUS12217</name>
</gene>
<evidence type="ECO:0000256" key="8">
    <source>
        <dbReference type="ARBA" id="ARBA00023170"/>
    </source>
</evidence>
<keyword evidence="4 10" id="KW-0812">Transmembrane</keyword>
<dbReference type="InterPro" id="IPR004117">
    <property type="entry name" value="7tm6_olfct_rcpt"/>
</dbReference>
<dbReference type="AlphaFoldDB" id="A0A9P0BGW0"/>
<organism evidence="11 12">
    <name type="scientific">Brassicogethes aeneus</name>
    <name type="common">Rape pollen beetle</name>
    <name type="synonym">Meligethes aeneus</name>
    <dbReference type="NCBI Taxonomy" id="1431903"/>
    <lineage>
        <taxon>Eukaryota</taxon>
        <taxon>Metazoa</taxon>
        <taxon>Ecdysozoa</taxon>
        <taxon>Arthropoda</taxon>
        <taxon>Hexapoda</taxon>
        <taxon>Insecta</taxon>
        <taxon>Pterygota</taxon>
        <taxon>Neoptera</taxon>
        <taxon>Endopterygota</taxon>
        <taxon>Coleoptera</taxon>
        <taxon>Polyphaga</taxon>
        <taxon>Cucujiformia</taxon>
        <taxon>Nitidulidae</taxon>
        <taxon>Meligethinae</taxon>
        <taxon>Brassicogethes</taxon>
    </lineage>
</organism>
<keyword evidence="12" id="KW-1185">Reference proteome</keyword>
<evidence type="ECO:0000256" key="3">
    <source>
        <dbReference type="ARBA" id="ARBA00022606"/>
    </source>
</evidence>
<evidence type="ECO:0000313" key="12">
    <source>
        <dbReference type="Proteomes" id="UP001154078"/>
    </source>
</evidence>
<evidence type="ECO:0000256" key="10">
    <source>
        <dbReference type="SAM" id="Phobius"/>
    </source>
</evidence>
<dbReference type="EMBL" id="OV121140">
    <property type="protein sequence ID" value="CAH0563374.1"/>
    <property type="molecule type" value="Genomic_DNA"/>
</dbReference>
<evidence type="ECO:0000256" key="2">
    <source>
        <dbReference type="ARBA" id="ARBA00022475"/>
    </source>
</evidence>
<evidence type="ECO:0000256" key="7">
    <source>
        <dbReference type="ARBA" id="ARBA00023136"/>
    </source>
</evidence>
<evidence type="ECO:0008006" key="13">
    <source>
        <dbReference type="Google" id="ProtNLM"/>
    </source>
</evidence>